<dbReference type="PANTHER" id="PTHR34983">
    <property type="entry name" value="ARABINOGALACTAN ENDO-BETA-1,4-GALACTANASE A"/>
    <property type="match status" value="1"/>
</dbReference>
<sequence length="376" mass="42690">MANLPHRRYLYPQPIANQQSIIIMKKLYLPVIVIILMTRLCVAQNSDFAFGADLSYLKQVEEKGPVFKENGQLKPGMQIFKDHGYNWVRLRTCVEPATLPNGLAYTIAMAKQAKQMGFKLLLDFHYSNAWADPTKEPTPQAWQNLSHKQIVDALYEYTRKTITAMRDSSVLPDMIQIGNEVSNGTLWPSGKLPENWDNFADYIYAGINGVDAGRGNFKRPKIMIHVDHGGDIAKTKAFFDKLLSYQIPFDVIGFSFYPWSHGTLIDLKENLTFAAKTYNKDVYLVETGYYWKKSRYFSTVPGPFPETPEGQKQWLEEVAAVVLSVPDNRGKGVMWWEPAANGGLRARGFFDDGGNVLPVIDAFRKYTSPQHRTDGQ</sequence>
<dbReference type="EMBL" id="QAOQ01000003">
    <property type="protein sequence ID" value="PTQ98106.1"/>
    <property type="molecule type" value="Genomic_DNA"/>
</dbReference>
<dbReference type="GO" id="GO:0031218">
    <property type="term" value="F:arabinogalactan endo-1,4-beta-galactosidase activity"/>
    <property type="evidence" value="ECO:0007669"/>
    <property type="project" value="UniProtKB-EC"/>
</dbReference>
<dbReference type="Gene3D" id="3.20.20.80">
    <property type="entry name" value="Glycosidases"/>
    <property type="match status" value="1"/>
</dbReference>
<keyword evidence="4 6" id="KW-0378">Hydrolase</keyword>
<comment type="similarity">
    <text evidence="2 6">Belongs to the glycosyl hydrolase 53 family.</text>
</comment>
<keyword evidence="8" id="KW-1185">Reference proteome</keyword>
<gene>
    <name evidence="7" type="ORF">C8P68_103266</name>
</gene>
<comment type="caution">
    <text evidence="7">The sequence shown here is derived from an EMBL/GenBank/DDBJ whole genome shotgun (WGS) entry which is preliminary data.</text>
</comment>
<evidence type="ECO:0000256" key="4">
    <source>
        <dbReference type="ARBA" id="ARBA00022801"/>
    </source>
</evidence>
<evidence type="ECO:0000313" key="7">
    <source>
        <dbReference type="EMBL" id="PTQ98106.1"/>
    </source>
</evidence>
<comment type="catalytic activity">
    <reaction evidence="1 6">
        <text>The enzyme specifically hydrolyzes (1-&gt;4)-beta-D-galactosidic linkages in type I arabinogalactans.</text>
        <dbReference type="EC" id="3.2.1.89"/>
    </reaction>
</comment>
<dbReference type="Pfam" id="PF07745">
    <property type="entry name" value="Glyco_hydro_53"/>
    <property type="match status" value="1"/>
</dbReference>
<dbReference type="GO" id="GO:0015926">
    <property type="term" value="F:glucosidase activity"/>
    <property type="evidence" value="ECO:0007669"/>
    <property type="project" value="InterPro"/>
</dbReference>
<dbReference type="InterPro" id="IPR017853">
    <property type="entry name" value="GH"/>
</dbReference>
<proteinExistence type="inferred from homology"/>
<evidence type="ECO:0000256" key="3">
    <source>
        <dbReference type="ARBA" id="ARBA00012556"/>
    </source>
</evidence>
<keyword evidence="5 6" id="KW-0326">Glycosidase</keyword>
<dbReference type="Proteomes" id="UP000244168">
    <property type="component" value="Unassembled WGS sequence"/>
</dbReference>
<dbReference type="InterPro" id="IPR011683">
    <property type="entry name" value="Glyco_hydro_53"/>
</dbReference>
<dbReference type="SUPFAM" id="SSF51445">
    <property type="entry name" value="(Trans)glycosidases"/>
    <property type="match status" value="1"/>
</dbReference>
<evidence type="ECO:0000256" key="5">
    <source>
        <dbReference type="ARBA" id="ARBA00023295"/>
    </source>
</evidence>
<dbReference type="EC" id="3.2.1.89" evidence="3 6"/>
<evidence type="ECO:0000256" key="2">
    <source>
        <dbReference type="ARBA" id="ARBA00010687"/>
    </source>
</evidence>
<name>A0A2T5JB55_9SPHI</name>
<evidence type="ECO:0000256" key="6">
    <source>
        <dbReference type="RuleBase" id="RU361192"/>
    </source>
</evidence>
<accession>A0A2T5JB55</accession>
<reference evidence="7 8" key="1">
    <citation type="submission" date="2018-04" db="EMBL/GenBank/DDBJ databases">
        <title>Genomic Encyclopedia of Archaeal and Bacterial Type Strains, Phase II (KMG-II): from individual species to whole genera.</title>
        <authorList>
            <person name="Goeker M."/>
        </authorList>
    </citation>
    <scope>NUCLEOTIDE SEQUENCE [LARGE SCALE GENOMIC DNA]</scope>
    <source>
        <strain evidence="7 8">DSM 26809</strain>
    </source>
</reference>
<dbReference type="GO" id="GO:0045490">
    <property type="term" value="P:pectin catabolic process"/>
    <property type="evidence" value="ECO:0007669"/>
    <property type="project" value="TreeGrafter"/>
</dbReference>
<evidence type="ECO:0000313" key="8">
    <source>
        <dbReference type="Proteomes" id="UP000244168"/>
    </source>
</evidence>
<dbReference type="OrthoDB" id="9768786at2"/>
<protein>
    <recommendedName>
        <fullName evidence="3 6">Arabinogalactan endo-beta-1,4-galactanase</fullName>
        <ecNumber evidence="3 6">3.2.1.89</ecNumber>
    </recommendedName>
</protein>
<organism evidence="7 8">
    <name type="scientific">Mucilaginibacter yixingensis</name>
    <dbReference type="NCBI Taxonomy" id="1295612"/>
    <lineage>
        <taxon>Bacteria</taxon>
        <taxon>Pseudomonadati</taxon>
        <taxon>Bacteroidota</taxon>
        <taxon>Sphingobacteriia</taxon>
        <taxon>Sphingobacteriales</taxon>
        <taxon>Sphingobacteriaceae</taxon>
        <taxon>Mucilaginibacter</taxon>
    </lineage>
</organism>
<dbReference type="AlphaFoldDB" id="A0A2T5JB55"/>
<dbReference type="PANTHER" id="PTHR34983:SF1">
    <property type="entry name" value="ARABINOGALACTAN ENDO-BETA-1,4-GALACTANASE A"/>
    <property type="match status" value="1"/>
</dbReference>
<evidence type="ECO:0000256" key="1">
    <source>
        <dbReference type="ARBA" id="ARBA00001695"/>
    </source>
</evidence>